<sequence>MLPDRLWPGLFFIALLICIVILSCLTLTVFNIILERRAAHDPEETQPRDTSEGSPAEGYCTFERSFNRVIDDEGPLNGRRRRTGSFAIPRKFLHQEERSNVHAPAMKVDARLNQQGTSNSGDGYKRRLSKPMRTPAQRRFFNTKDDGGVRSKSLLNDGVLTPRTMSAVGGHTAEYGDDVRSITSSLVAHAPVKARSMRAEVKETYTHAQRDEFMFNMSV</sequence>
<reference evidence="2 3" key="1">
    <citation type="journal article" date="2018" name="PLoS Pathog.">
        <title>Evolution of structural diversity of trichothecenes, a family of toxins produced by plant pathogenic and entomopathogenic fungi.</title>
        <authorList>
            <person name="Proctor R.H."/>
            <person name="McCormick S.P."/>
            <person name="Kim H.S."/>
            <person name="Cardoza R.E."/>
            <person name="Stanley A.M."/>
            <person name="Lindo L."/>
            <person name="Kelly A."/>
            <person name="Brown D.W."/>
            <person name="Lee T."/>
            <person name="Vaughan M.M."/>
            <person name="Alexander N.J."/>
            <person name="Busman M."/>
            <person name="Gutierrez S."/>
        </authorList>
    </citation>
    <scope>NUCLEOTIDE SEQUENCE [LARGE SCALE GENOMIC DNA]</scope>
    <source>
        <strain evidence="2 3">IBT 40837</strain>
    </source>
</reference>
<dbReference type="PROSITE" id="PS51257">
    <property type="entry name" value="PROKAR_LIPOPROTEIN"/>
    <property type="match status" value="1"/>
</dbReference>
<proteinExistence type="predicted"/>
<dbReference type="EMBL" id="PXOA01000087">
    <property type="protein sequence ID" value="RFU80818.1"/>
    <property type="molecule type" value="Genomic_DNA"/>
</dbReference>
<evidence type="ECO:0000313" key="3">
    <source>
        <dbReference type="Proteomes" id="UP000266272"/>
    </source>
</evidence>
<feature type="region of interest" description="Disordered" evidence="1">
    <location>
        <begin position="110"/>
        <end position="130"/>
    </location>
</feature>
<comment type="caution">
    <text evidence="2">The sequence shown here is derived from an EMBL/GenBank/DDBJ whole genome shotgun (WGS) entry which is preliminary data.</text>
</comment>
<keyword evidence="3" id="KW-1185">Reference proteome</keyword>
<gene>
    <name evidence="2" type="ORF">TARUN_1383</name>
</gene>
<protein>
    <submittedName>
        <fullName evidence="2">Uncharacterized protein</fullName>
    </submittedName>
</protein>
<dbReference type="AlphaFoldDB" id="A0A395NXL6"/>
<organism evidence="2 3">
    <name type="scientific">Trichoderma arundinaceum</name>
    <dbReference type="NCBI Taxonomy" id="490622"/>
    <lineage>
        <taxon>Eukaryota</taxon>
        <taxon>Fungi</taxon>
        <taxon>Dikarya</taxon>
        <taxon>Ascomycota</taxon>
        <taxon>Pezizomycotina</taxon>
        <taxon>Sordariomycetes</taxon>
        <taxon>Hypocreomycetidae</taxon>
        <taxon>Hypocreales</taxon>
        <taxon>Hypocreaceae</taxon>
        <taxon>Trichoderma</taxon>
    </lineage>
</organism>
<feature type="compositionally biased region" description="Polar residues" evidence="1">
    <location>
        <begin position="112"/>
        <end position="121"/>
    </location>
</feature>
<accession>A0A395NXL6</accession>
<dbReference type="Proteomes" id="UP000266272">
    <property type="component" value="Unassembled WGS sequence"/>
</dbReference>
<name>A0A395NXL6_TRIAR</name>
<dbReference type="OrthoDB" id="4890014at2759"/>
<evidence type="ECO:0000313" key="2">
    <source>
        <dbReference type="EMBL" id="RFU80818.1"/>
    </source>
</evidence>
<evidence type="ECO:0000256" key="1">
    <source>
        <dbReference type="SAM" id="MobiDB-lite"/>
    </source>
</evidence>